<dbReference type="AlphaFoldDB" id="A7ZRP9"/>
<reference evidence="2" key="1">
    <citation type="journal article" date="2008" name="J. Bacteriol.">
        <title>The pangenome structure of Escherichia coli: comparative genomic analysis of E. coli commensal and pathogenic isolates.</title>
        <authorList>
            <person name="Rasko D.A."/>
            <person name="Rosovitz M.J."/>
            <person name="Myers G.S."/>
            <person name="Mongodin E.F."/>
            <person name="Fricke W.F."/>
            <person name="Gajer P."/>
            <person name="Crabtree J."/>
            <person name="Sebaihia M."/>
            <person name="Thomson N.R."/>
            <person name="Chaudhuri R."/>
            <person name="Henderson I.R."/>
            <person name="Sperandio V."/>
            <person name="Ravel J."/>
        </authorList>
    </citation>
    <scope>NUCLEOTIDE SEQUENCE [LARGE SCALE GENOMIC DNA]</scope>
    <source>
        <strain evidence="2">E24377A / ETEC</strain>
    </source>
</reference>
<protein>
    <submittedName>
        <fullName evidence="1">Uncharacterized protein</fullName>
    </submittedName>
</protein>
<gene>
    <name evidence="1" type="ordered locus">EcE24377A_3481</name>
</gene>
<dbReference type="EMBL" id="CP000800">
    <property type="protein sequence ID" value="ABV20665.1"/>
    <property type="molecule type" value="Genomic_DNA"/>
</dbReference>
<dbReference type="HOGENOM" id="CLU_3403249_0_0_6"/>
<evidence type="ECO:0000313" key="2">
    <source>
        <dbReference type="Proteomes" id="UP000001122"/>
    </source>
</evidence>
<keyword evidence="2" id="KW-1185">Reference proteome</keyword>
<sequence length="30" mass="3413">MPGLLKTEVLFSSVFHLSVAFIPDIDELFF</sequence>
<accession>A7ZRP9</accession>
<dbReference type="KEGG" id="ecw:EcE24377A_3481"/>
<name>A7ZRP9_ECO24</name>
<evidence type="ECO:0000313" key="1">
    <source>
        <dbReference type="EMBL" id="ABV20665.1"/>
    </source>
</evidence>
<proteinExistence type="predicted"/>
<dbReference type="Proteomes" id="UP000001122">
    <property type="component" value="Chromosome"/>
</dbReference>
<organism evidence="1 2">
    <name type="scientific">Escherichia coli O139:H28 (strain E24377A / ETEC)</name>
    <dbReference type="NCBI Taxonomy" id="331111"/>
    <lineage>
        <taxon>Bacteria</taxon>
        <taxon>Pseudomonadati</taxon>
        <taxon>Pseudomonadota</taxon>
        <taxon>Gammaproteobacteria</taxon>
        <taxon>Enterobacterales</taxon>
        <taxon>Enterobacteriaceae</taxon>
        <taxon>Escherichia</taxon>
    </lineage>
</organism>